<accession>A0A0E9W6A0</accession>
<sequence length="66" mass="7571">MTKAPAPCKYPQTCVIHRRMNSIKSCKTAYFVPSTIINVKTICTGLLKVCSQKEFDRNVQEYLLFL</sequence>
<name>A0A0E9W6A0_ANGAN</name>
<proteinExistence type="predicted"/>
<reference evidence="1" key="2">
    <citation type="journal article" date="2015" name="Fish Shellfish Immunol.">
        <title>Early steps in the European eel (Anguilla anguilla)-Vibrio vulnificus interaction in the gills: Role of the RtxA13 toxin.</title>
        <authorList>
            <person name="Callol A."/>
            <person name="Pajuelo D."/>
            <person name="Ebbesson L."/>
            <person name="Teles M."/>
            <person name="MacKenzie S."/>
            <person name="Amaro C."/>
        </authorList>
    </citation>
    <scope>NUCLEOTIDE SEQUENCE</scope>
</reference>
<reference evidence="1" key="1">
    <citation type="submission" date="2014-11" db="EMBL/GenBank/DDBJ databases">
        <authorList>
            <person name="Amaro Gonzalez C."/>
        </authorList>
    </citation>
    <scope>NUCLEOTIDE SEQUENCE</scope>
</reference>
<evidence type="ECO:0000313" key="1">
    <source>
        <dbReference type="EMBL" id="JAH85821.1"/>
    </source>
</evidence>
<organism evidence="1">
    <name type="scientific">Anguilla anguilla</name>
    <name type="common">European freshwater eel</name>
    <name type="synonym">Muraena anguilla</name>
    <dbReference type="NCBI Taxonomy" id="7936"/>
    <lineage>
        <taxon>Eukaryota</taxon>
        <taxon>Metazoa</taxon>
        <taxon>Chordata</taxon>
        <taxon>Craniata</taxon>
        <taxon>Vertebrata</taxon>
        <taxon>Euteleostomi</taxon>
        <taxon>Actinopterygii</taxon>
        <taxon>Neopterygii</taxon>
        <taxon>Teleostei</taxon>
        <taxon>Anguilliformes</taxon>
        <taxon>Anguillidae</taxon>
        <taxon>Anguilla</taxon>
    </lineage>
</organism>
<dbReference type="EMBL" id="GBXM01022756">
    <property type="protein sequence ID" value="JAH85821.1"/>
    <property type="molecule type" value="Transcribed_RNA"/>
</dbReference>
<protein>
    <submittedName>
        <fullName evidence="1">Uncharacterized protein</fullName>
    </submittedName>
</protein>
<dbReference type="AlphaFoldDB" id="A0A0E9W6A0"/>